<evidence type="ECO:0000256" key="1">
    <source>
        <dbReference type="SAM" id="Phobius"/>
    </source>
</evidence>
<keyword evidence="1" id="KW-0812">Transmembrane</keyword>
<accession>A0A2R6AE78</accession>
<feature type="transmembrane region" description="Helical" evidence="1">
    <location>
        <begin position="75"/>
        <end position="96"/>
    </location>
</feature>
<keyword evidence="1" id="KW-1133">Transmembrane helix</keyword>
<protein>
    <submittedName>
        <fullName evidence="2">Uncharacterized protein</fullName>
    </submittedName>
</protein>
<gene>
    <name evidence="2" type="ORF">B9Q03_13010</name>
</gene>
<proteinExistence type="predicted"/>
<feature type="transmembrane region" description="Helical" evidence="1">
    <location>
        <begin position="38"/>
        <end position="63"/>
    </location>
</feature>
<organism evidence="2 3">
    <name type="scientific">Candidatus Marsarchaeota G2 archaeon OSP_D</name>
    <dbReference type="NCBI Taxonomy" id="1978157"/>
    <lineage>
        <taxon>Archaea</taxon>
        <taxon>Candidatus Marsarchaeota</taxon>
        <taxon>Candidatus Marsarchaeota group 2</taxon>
    </lineage>
</organism>
<evidence type="ECO:0000313" key="3">
    <source>
        <dbReference type="Proteomes" id="UP000240322"/>
    </source>
</evidence>
<reference evidence="2 3" key="1">
    <citation type="submission" date="2017-04" db="EMBL/GenBank/DDBJ databases">
        <title>Novel microbial lineages endemic to geothermal iron-oxide mats fill important gaps in the evolutionary history of Archaea.</title>
        <authorList>
            <person name="Jay Z.J."/>
            <person name="Beam J.P."/>
            <person name="Dlakic M."/>
            <person name="Rusch D.B."/>
            <person name="Kozubal M.A."/>
            <person name="Inskeep W.P."/>
        </authorList>
    </citation>
    <scope>NUCLEOTIDE SEQUENCE [LARGE SCALE GENOMIC DNA]</scope>
    <source>
        <strain evidence="2">OSP_D</strain>
    </source>
</reference>
<name>A0A2R6AE78_9ARCH</name>
<dbReference type="Proteomes" id="UP000240322">
    <property type="component" value="Unassembled WGS sequence"/>
</dbReference>
<dbReference type="EMBL" id="NEXE01000281">
    <property type="protein sequence ID" value="PSN84682.1"/>
    <property type="molecule type" value="Genomic_DNA"/>
</dbReference>
<dbReference type="AlphaFoldDB" id="A0A2R6AE78"/>
<keyword evidence="1" id="KW-0472">Membrane</keyword>
<evidence type="ECO:0000313" key="2">
    <source>
        <dbReference type="EMBL" id="PSN84682.1"/>
    </source>
</evidence>
<comment type="caution">
    <text evidence="2">The sequence shown here is derived from an EMBL/GenBank/DDBJ whole genome shotgun (WGS) entry which is preliminary data.</text>
</comment>
<sequence>MDKLVITSFTSSLSDFAVTFYGVHHGIIDLNPFVMLLFYHHILLLWYPVEALSTLAASLFLVFTGRVFKRNMEKLAFFVALSPFFAFSYDILFLALRV</sequence>